<name>A0A068YHX2_ECHMU</name>
<evidence type="ECO:0000313" key="1">
    <source>
        <dbReference type="EMBL" id="CDS41915.1"/>
    </source>
</evidence>
<organism evidence="1 2">
    <name type="scientific">Echinococcus multilocularis</name>
    <name type="common">Fox tapeworm</name>
    <dbReference type="NCBI Taxonomy" id="6211"/>
    <lineage>
        <taxon>Eukaryota</taxon>
        <taxon>Metazoa</taxon>
        <taxon>Spiralia</taxon>
        <taxon>Lophotrochozoa</taxon>
        <taxon>Platyhelminthes</taxon>
        <taxon>Cestoda</taxon>
        <taxon>Eucestoda</taxon>
        <taxon>Cyclophyllidea</taxon>
        <taxon>Taeniidae</taxon>
        <taxon>Echinococcus</taxon>
    </lineage>
</organism>
<protein>
    <submittedName>
        <fullName evidence="1">Expressed protein</fullName>
    </submittedName>
</protein>
<reference evidence="1" key="1">
    <citation type="journal article" date="2013" name="Nature">
        <title>The genomes of four tapeworm species reveal adaptations to parasitism.</title>
        <authorList>
            <person name="Tsai I.J."/>
            <person name="Zarowiecki M."/>
            <person name="Holroyd N."/>
            <person name="Garciarrubio A."/>
            <person name="Sanchez-Flores A."/>
            <person name="Brooks K.L."/>
            <person name="Tracey A."/>
            <person name="Bobes R.J."/>
            <person name="Fragoso G."/>
            <person name="Sciutto E."/>
            <person name="Aslett M."/>
            <person name="Beasley H."/>
            <person name="Bennett H.M."/>
            <person name="Cai J."/>
            <person name="Camicia F."/>
            <person name="Clark R."/>
            <person name="Cucher M."/>
            <person name="De Silva N."/>
            <person name="Day T.A."/>
            <person name="Deplazes P."/>
            <person name="Estrada K."/>
            <person name="Fernandez C."/>
            <person name="Holland P.W."/>
            <person name="Hou J."/>
            <person name="Hu S."/>
            <person name="Huckvale T."/>
            <person name="Hung S.S."/>
            <person name="Kamenetzky L."/>
            <person name="Keane J.A."/>
            <person name="Kiss F."/>
            <person name="Koziol U."/>
            <person name="Lambert O."/>
            <person name="Liu K."/>
            <person name="Luo X."/>
            <person name="Luo Y."/>
            <person name="Macchiaroli N."/>
            <person name="Nichol S."/>
            <person name="Paps J."/>
            <person name="Parkinson J."/>
            <person name="Pouchkina-Stantcheva N."/>
            <person name="Riddiford N."/>
            <person name="Rosenzvit M."/>
            <person name="Salinas G."/>
            <person name="Wasmuth J.D."/>
            <person name="Zamanian M."/>
            <person name="Zheng Y."/>
            <person name="Cai X."/>
            <person name="Soberon X."/>
            <person name="Olson P.D."/>
            <person name="Laclette J.P."/>
            <person name="Brehm K."/>
            <person name="Berriman M."/>
            <person name="Garciarrubio A."/>
            <person name="Bobes R.J."/>
            <person name="Fragoso G."/>
            <person name="Sanchez-Flores A."/>
            <person name="Estrada K."/>
            <person name="Cevallos M.A."/>
            <person name="Morett E."/>
            <person name="Gonzalez V."/>
            <person name="Portillo T."/>
            <person name="Ochoa-Leyva A."/>
            <person name="Jose M.V."/>
            <person name="Sciutto E."/>
            <person name="Landa A."/>
            <person name="Jimenez L."/>
            <person name="Valdes V."/>
            <person name="Carrero J.C."/>
            <person name="Larralde C."/>
            <person name="Morales-Montor J."/>
            <person name="Limon-Lason J."/>
            <person name="Soberon X."/>
            <person name="Laclette J.P."/>
        </authorList>
    </citation>
    <scope>NUCLEOTIDE SEQUENCE [LARGE SCALE GENOMIC DNA]</scope>
</reference>
<proteinExistence type="predicted"/>
<keyword evidence="2" id="KW-1185">Reference proteome</keyword>
<accession>A0A068YHX2</accession>
<sequence>MLKIYKDCTVRGAGVESCRGALRFKRLYGCWRLLCHIYQPETMCGIRKKWGMMLLKCKSELSKVHGKDFVFNALVHARRALNPRVWMAWKRRLECHKKKRANLCSGTKL</sequence>
<dbReference type="Proteomes" id="UP000017246">
    <property type="component" value="Unassembled WGS sequence"/>
</dbReference>
<dbReference type="EMBL" id="LN902842">
    <property type="protein sequence ID" value="CDS41915.1"/>
    <property type="molecule type" value="Genomic_DNA"/>
</dbReference>
<dbReference type="AlphaFoldDB" id="A0A068YHX2"/>
<gene>
    <name evidence="1" type="ORF">EmuJ_000960300</name>
</gene>
<reference evidence="1" key="2">
    <citation type="submission" date="2015-11" db="EMBL/GenBank/DDBJ databases">
        <authorList>
            <person name="Zhang Y."/>
            <person name="Guo Z."/>
        </authorList>
    </citation>
    <scope>NUCLEOTIDE SEQUENCE</scope>
</reference>
<evidence type="ECO:0000313" key="2">
    <source>
        <dbReference type="Proteomes" id="UP000017246"/>
    </source>
</evidence>